<accession>A0ABS6W4U6</accession>
<sequence length="264" mass="31130">MVEEHLNSYNSPYKFNAKELDEETGNYYYWARYYNPKWSIWLSVDPLAEKYPGWSPYNYTLQNPVKFVDPTGMVVEYHKDNSLWFNLGAKLRIFAQSIFGTKETRSTIKQLKETDNVITIKQDSEGSFLGSNAQPKKLYDYEETALEDPSLQVPGVDATKEQWQEYEKKFQEYQNNKPTEHKDGTGDGSYVTLDYTKISKKDGYKRNKTTELFHELFHAKRIDDGAAQDRKTEEIKASQFINRNFRNEKNRRRKYGDWKVPAKN</sequence>
<dbReference type="InterPro" id="IPR022385">
    <property type="entry name" value="Rhs_assc_core"/>
</dbReference>
<proteinExistence type="predicted"/>
<dbReference type="Proteomes" id="UP000719267">
    <property type="component" value="Unassembled WGS sequence"/>
</dbReference>
<dbReference type="PANTHER" id="PTHR32305">
    <property type="match status" value="1"/>
</dbReference>
<name>A0ABS6W4U6_9FLAO</name>
<protein>
    <submittedName>
        <fullName evidence="1">RHS repeat-associated core domain-containing protein</fullName>
    </submittedName>
</protein>
<dbReference type="InterPro" id="IPR050708">
    <property type="entry name" value="T6SS_VgrG/RHS"/>
</dbReference>
<dbReference type="PANTHER" id="PTHR32305:SF15">
    <property type="entry name" value="PROTEIN RHSA-RELATED"/>
    <property type="match status" value="1"/>
</dbReference>
<comment type="caution">
    <text evidence="1">The sequence shown here is derived from an EMBL/GenBank/DDBJ whole genome shotgun (WGS) entry which is preliminary data.</text>
</comment>
<organism evidence="1 2">
    <name type="scientific">Mesonia aestuariivivens</name>
    <dbReference type="NCBI Taxonomy" id="2796128"/>
    <lineage>
        <taxon>Bacteria</taxon>
        <taxon>Pseudomonadati</taxon>
        <taxon>Bacteroidota</taxon>
        <taxon>Flavobacteriia</taxon>
        <taxon>Flavobacteriales</taxon>
        <taxon>Flavobacteriaceae</taxon>
        <taxon>Mesonia</taxon>
    </lineage>
</organism>
<evidence type="ECO:0000313" key="1">
    <source>
        <dbReference type="EMBL" id="MBW2962114.1"/>
    </source>
</evidence>
<keyword evidence="2" id="KW-1185">Reference proteome</keyword>
<dbReference type="EMBL" id="JAHWDF010000009">
    <property type="protein sequence ID" value="MBW2962114.1"/>
    <property type="molecule type" value="Genomic_DNA"/>
</dbReference>
<dbReference type="NCBIfam" id="TIGR03696">
    <property type="entry name" value="Rhs_assc_core"/>
    <property type="match status" value="1"/>
</dbReference>
<gene>
    <name evidence="1" type="ORF">KW502_09915</name>
</gene>
<evidence type="ECO:0000313" key="2">
    <source>
        <dbReference type="Proteomes" id="UP000719267"/>
    </source>
</evidence>
<reference evidence="1 2" key="1">
    <citation type="submission" date="2021-07" db="EMBL/GenBank/DDBJ databases">
        <title>Mesonia aestuariivivens sp. nov., isolated from a tidal flat.</title>
        <authorList>
            <person name="Kim Y.-O."/>
            <person name="Yoon J.-H."/>
        </authorList>
    </citation>
    <scope>NUCLEOTIDE SEQUENCE [LARGE SCALE GENOMIC DNA]</scope>
    <source>
        <strain evidence="1 2">JHPTF-M18</strain>
    </source>
</reference>